<feature type="domain" description="D,L-carboxypeptidase peptidase" evidence="2">
    <location>
        <begin position="43"/>
        <end position="271"/>
    </location>
</feature>
<dbReference type="Gene3D" id="3.40.630.10">
    <property type="entry name" value="Zn peptidases"/>
    <property type="match status" value="1"/>
</dbReference>
<evidence type="ECO:0000259" key="2">
    <source>
        <dbReference type="Pfam" id="PF17033"/>
    </source>
</evidence>
<dbReference type="SUPFAM" id="SSF53187">
    <property type="entry name" value="Zn-dependent exopeptidases"/>
    <property type="match status" value="1"/>
</dbReference>
<evidence type="ECO:0000313" key="4">
    <source>
        <dbReference type="EMBL" id="ABM27216.1"/>
    </source>
</evidence>
<protein>
    <submittedName>
        <fullName evidence="4">Lipoprotein, putative</fullName>
    </submittedName>
</protein>
<dbReference type="EMBL" id="CP000527">
    <property type="protein sequence ID" value="ABM27216.1"/>
    <property type="molecule type" value="Genomic_DNA"/>
</dbReference>
<feature type="domain" description="Metallo-carboxypeptidase C-terminal" evidence="3">
    <location>
        <begin position="346"/>
        <end position="438"/>
    </location>
</feature>
<dbReference type="KEGG" id="dvl:Dvul_0192"/>
<feature type="signal peptide" evidence="1">
    <location>
        <begin position="1"/>
        <end position="25"/>
    </location>
</feature>
<reference evidence="5" key="1">
    <citation type="journal article" date="2009" name="Environ. Microbiol.">
        <title>Contribution of mobile genetic elements to Desulfovibrio vulgaris genome plasticity.</title>
        <authorList>
            <person name="Walker C.B."/>
            <person name="Stolyar S."/>
            <person name="Chivian D."/>
            <person name="Pinel N."/>
            <person name="Gabster J.A."/>
            <person name="Dehal P.S."/>
            <person name="He Z."/>
            <person name="Yang Z.K."/>
            <person name="Yen H.C."/>
            <person name="Zhou J."/>
            <person name="Wall J.D."/>
            <person name="Hazen T.C."/>
            <person name="Arkin A.P."/>
            <person name="Stahl D.A."/>
        </authorList>
    </citation>
    <scope>NUCLEOTIDE SEQUENCE [LARGE SCALE GENOMIC DNA]</scope>
    <source>
        <strain evidence="5">DP4</strain>
    </source>
</reference>
<dbReference type="InterPro" id="IPR033397">
    <property type="entry name" value="Metallo_peptidase_C"/>
</dbReference>
<dbReference type="HOGENOM" id="CLU_632596_0_0_7"/>
<name>A0A0H3A4I8_NITV4</name>
<dbReference type="RefSeq" id="WP_011791452.1">
    <property type="nucleotide sequence ID" value="NC_008751.1"/>
</dbReference>
<organism evidence="4 5">
    <name type="scientific">Nitratidesulfovibrio vulgaris (strain DP4)</name>
    <name type="common">Desulfovibrio vulgaris</name>
    <dbReference type="NCBI Taxonomy" id="391774"/>
    <lineage>
        <taxon>Bacteria</taxon>
        <taxon>Pseudomonadati</taxon>
        <taxon>Thermodesulfobacteriota</taxon>
        <taxon>Desulfovibrionia</taxon>
        <taxon>Desulfovibrionales</taxon>
        <taxon>Desulfovibrionaceae</taxon>
        <taxon>Nitratidesulfovibrio</taxon>
    </lineage>
</organism>
<dbReference type="Pfam" id="PF17129">
    <property type="entry name" value="Peptidase_M99_C"/>
    <property type="match status" value="1"/>
</dbReference>
<proteinExistence type="predicted"/>
<dbReference type="InterPro" id="IPR031489">
    <property type="entry name" value="Peptidase_M99"/>
</dbReference>
<dbReference type="AlphaFoldDB" id="A0A0H3A4I8"/>
<evidence type="ECO:0000313" key="5">
    <source>
        <dbReference type="Proteomes" id="UP000009173"/>
    </source>
</evidence>
<accession>A0A0H3A4I8</accession>
<keyword evidence="1" id="KW-0732">Signal</keyword>
<keyword evidence="4" id="KW-0449">Lipoprotein</keyword>
<evidence type="ECO:0000259" key="3">
    <source>
        <dbReference type="Pfam" id="PF17129"/>
    </source>
</evidence>
<evidence type="ECO:0000256" key="1">
    <source>
        <dbReference type="SAM" id="SignalP"/>
    </source>
</evidence>
<dbReference type="CDD" id="cd06243">
    <property type="entry name" value="M14_CP_Csd4-like"/>
    <property type="match status" value="1"/>
</dbReference>
<dbReference type="Pfam" id="PF17033">
    <property type="entry name" value="Peptidase_M99"/>
    <property type="match status" value="1"/>
</dbReference>
<dbReference type="Proteomes" id="UP000009173">
    <property type="component" value="Chromosome"/>
</dbReference>
<feature type="chain" id="PRO_5002604413" evidence="1">
    <location>
        <begin position="26"/>
        <end position="462"/>
    </location>
</feature>
<gene>
    <name evidence="4" type="ordered locus">Dvul_0192</name>
</gene>
<sequence length="462" mass="50808" precursor="true">MRWISALLPGLLVFASLWACSPALAAPEGTNLDFTLHRLGTGGPVVLVVGGIQGDEPGGFSAATLLVTHYRFTSGRVWVVPNLNFPSIIKRSRGVHGDLNRKFATLPADDPEYPLVQRIQRIITAPDVSLVLNLHDGSGFYRPDHENAQCNPSRWGQSVIIDKARLEGAPLGDLTGMGERAVRDVNEGVLVPKHRYHLKNTRTDEGDHEMDRTLTWFAYRNGKPAFGIEASKDFTTEYRAYYHLRAVEAFLKQAGVRFERDFDLSPRGVQAALESDVTVGFAHNRIVLPLDDVRPSLGSFPLPRDVAGTFAASKPILALVSAKGGYDVFYGNRTLTRLRPDWRDTDDALSGMTLMVDGKPVRVGFGEVVSVRERFVVQPVKGYRINAIGATAHRTDESGIPLGKRDFMARYSVDKAGTLYRVEVYRGQKFAGMVLVRFGSGPTLRKAGFLPAVAGRESDLGM</sequence>